<dbReference type="EMBL" id="JABVXQ010000005">
    <property type="protein sequence ID" value="KAF6109763.1"/>
    <property type="molecule type" value="Genomic_DNA"/>
</dbReference>
<comment type="caution">
    <text evidence="1">The sequence shown here is derived from an EMBL/GenBank/DDBJ whole genome shotgun (WGS) entry which is preliminary data.</text>
</comment>
<protein>
    <submittedName>
        <fullName evidence="1">Uncharacterized protein</fullName>
    </submittedName>
</protein>
<proteinExistence type="predicted"/>
<organism evidence="1 2">
    <name type="scientific">Phyllostomus discolor</name>
    <name type="common">pale spear-nosed bat</name>
    <dbReference type="NCBI Taxonomy" id="89673"/>
    <lineage>
        <taxon>Eukaryota</taxon>
        <taxon>Metazoa</taxon>
        <taxon>Chordata</taxon>
        <taxon>Craniata</taxon>
        <taxon>Vertebrata</taxon>
        <taxon>Euteleostomi</taxon>
        <taxon>Mammalia</taxon>
        <taxon>Eutheria</taxon>
        <taxon>Laurasiatheria</taxon>
        <taxon>Chiroptera</taxon>
        <taxon>Yangochiroptera</taxon>
        <taxon>Phyllostomidae</taxon>
        <taxon>Phyllostominae</taxon>
        <taxon>Phyllostomus</taxon>
    </lineage>
</organism>
<sequence length="133" mass="15683">MVHQSDINKEGSRVTPSFLAWKTIYTLRQKERELSICCSPYLCIHWLILVCAFTRDRTCNLGVLGQCSNQLSYRDRALGNCIYFQRFYLFIFREREKEGERQGGKHQCVGNTWIGCLLHTPSWRRSLQPRHVL</sequence>
<evidence type="ECO:0000313" key="1">
    <source>
        <dbReference type="EMBL" id="KAF6109763.1"/>
    </source>
</evidence>
<gene>
    <name evidence="1" type="ORF">HJG60_010966</name>
</gene>
<name>A0A834ADW3_9CHIR</name>
<reference evidence="1 2" key="1">
    <citation type="journal article" date="2020" name="Nature">
        <title>Six reference-quality genomes reveal evolution of bat adaptations.</title>
        <authorList>
            <person name="Jebb D."/>
            <person name="Huang Z."/>
            <person name="Pippel M."/>
            <person name="Hughes G.M."/>
            <person name="Lavrichenko K."/>
            <person name="Devanna P."/>
            <person name="Winkler S."/>
            <person name="Jermiin L.S."/>
            <person name="Skirmuntt E.C."/>
            <person name="Katzourakis A."/>
            <person name="Burkitt-Gray L."/>
            <person name="Ray D.A."/>
            <person name="Sullivan K.A.M."/>
            <person name="Roscito J.G."/>
            <person name="Kirilenko B.M."/>
            <person name="Davalos L.M."/>
            <person name="Corthals A.P."/>
            <person name="Power M.L."/>
            <person name="Jones G."/>
            <person name="Ransome R.D."/>
            <person name="Dechmann D.K.N."/>
            <person name="Locatelli A.G."/>
            <person name="Puechmaille S.J."/>
            <person name="Fedrigo O."/>
            <person name="Jarvis E.D."/>
            <person name="Hiller M."/>
            <person name="Vernes S.C."/>
            <person name="Myers E.W."/>
            <person name="Teeling E.C."/>
        </authorList>
    </citation>
    <scope>NUCLEOTIDE SEQUENCE [LARGE SCALE GENOMIC DNA]</scope>
    <source>
        <strain evidence="1">Bat1K_MPI-CBG_1</strain>
    </source>
</reference>
<evidence type="ECO:0000313" key="2">
    <source>
        <dbReference type="Proteomes" id="UP000664940"/>
    </source>
</evidence>
<accession>A0A834ADW3</accession>
<dbReference type="Proteomes" id="UP000664940">
    <property type="component" value="Unassembled WGS sequence"/>
</dbReference>
<dbReference type="AlphaFoldDB" id="A0A834ADW3"/>